<proteinExistence type="predicted"/>
<organism evidence="1">
    <name type="scientific">Eucalyptus grandis</name>
    <name type="common">Flooded gum</name>
    <dbReference type="NCBI Taxonomy" id="71139"/>
    <lineage>
        <taxon>Eukaryota</taxon>
        <taxon>Viridiplantae</taxon>
        <taxon>Streptophyta</taxon>
        <taxon>Embryophyta</taxon>
        <taxon>Tracheophyta</taxon>
        <taxon>Spermatophyta</taxon>
        <taxon>Magnoliopsida</taxon>
        <taxon>eudicotyledons</taxon>
        <taxon>Gunneridae</taxon>
        <taxon>Pentapetalae</taxon>
        <taxon>rosids</taxon>
        <taxon>malvids</taxon>
        <taxon>Myrtales</taxon>
        <taxon>Myrtaceae</taxon>
        <taxon>Myrtoideae</taxon>
        <taxon>Eucalypteae</taxon>
        <taxon>Eucalyptus</taxon>
    </lineage>
</organism>
<dbReference type="InParanoid" id="A0A059A865"/>
<evidence type="ECO:0000313" key="1">
    <source>
        <dbReference type="EMBL" id="KCW50302.1"/>
    </source>
</evidence>
<dbReference type="PANTHER" id="PTHR33137">
    <property type="entry name" value="MEDIATOR OF RNA POLYMERASE II TRANSCRIPTION SUBUNIT 15A-RELATED"/>
    <property type="match status" value="1"/>
</dbReference>
<dbReference type="InterPro" id="IPR044661">
    <property type="entry name" value="MED15a/b/c-like"/>
</dbReference>
<name>A0A059A865_EUCGR</name>
<accession>A0A059A865</accession>
<dbReference type="OMA" id="ESYMPEL"/>
<dbReference type="Gramene" id="KCW50302">
    <property type="protein sequence ID" value="KCW50302"/>
    <property type="gene ID" value="EUGRSUZ_J00087"/>
</dbReference>
<gene>
    <name evidence="1" type="ORF">EUGRSUZ_J00087</name>
</gene>
<dbReference type="EMBL" id="KK198762">
    <property type="protein sequence ID" value="KCW50302.1"/>
    <property type="molecule type" value="Genomic_DNA"/>
</dbReference>
<reference evidence="1" key="1">
    <citation type="submission" date="2013-07" db="EMBL/GenBank/DDBJ databases">
        <title>The genome of Eucalyptus grandis.</title>
        <authorList>
            <person name="Schmutz J."/>
            <person name="Hayes R."/>
            <person name="Myburg A."/>
            <person name="Tuskan G."/>
            <person name="Grattapaglia D."/>
            <person name="Rokhsar D.S."/>
        </authorList>
    </citation>
    <scope>NUCLEOTIDE SEQUENCE</scope>
    <source>
        <tissue evidence="1">Leaf extractions</tissue>
    </source>
</reference>
<dbReference type="eggNOG" id="ENOG502QQV3">
    <property type="taxonomic scope" value="Eukaryota"/>
</dbReference>
<dbReference type="PANTHER" id="PTHR33137:SF4">
    <property type="entry name" value="MEDIATOR OF RNA POLYMERASE II TRANSCRIPTION SUBUNIT 15A-RELATED"/>
    <property type="match status" value="1"/>
</dbReference>
<dbReference type="AlphaFoldDB" id="A0A059A865"/>
<sequence length="149" mass="17695">MGVCKRPTARYGRSNLRCFRKRYVGDQVLMAYGDWREEAYQKLKSMRESYMPELNEMYEKISRKLQQHKSLPQQPKPELLEKLKAFRTMLERVIAILQFNRADIVPLVPSFKEKLVHYEKQIINFINTSRSRKVAMQQGQPPPPHMHSS</sequence>
<dbReference type="STRING" id="71139.A0A059A865"/>
<dbReference type="GO" id="GO:0031490">
    <property type="term" value="F:chromatin DNA binding"/>
    <property type="evidence" value="ECO:0000318"/>
    <property type="project" value="GO_Central"/>
</dbReference>
<protein>
    <submittedName>
        <fullName evidence="1">Uncharacterized protein</fullName>
    </submittedName>
</protein>
<dbReference type="GO" id="GO:0003713">
    <property type="term" value="F:transcription coactivator activity"/>
    <property type="evidence" value="ECO:0007669"/>
    <property type="project" value="InterPro"/>
</dbReference>